<name>A0ABD1I2S0_SALDI</name>
<gene>
    <name evidence="1" type="ORF">AAHA92_05246</name>
</gene>
<evidence type="ECO:0000313" key="1">
    <source>
        <dbReference type="EMBL" id="KAL1562692.1"/>
    </source>
</evidence>
<dbReference type="Proteomes" id="UP001567538">
    <property type="component" value="Unassembled WGS sequence"/>
</dbReference>
<dbReference type="AlphaFoldDB" id="A0ABD1I2S0"/>
<proteinExistence type="predicted"/>
<comment type="caution">
    <text evidence="1">The sequence shown here is derived from an EMBL/GenBank/DDBJ whole genome shotgun (WGS) entry which is preliminary data.</text>
</comment>
<dbReference type="EMBL" id="JBEAFC010000003">
    <property type="protein sequence ID" value="KAL1562692.1"/>
    <property type="molecule type" value="Genomic_DNA"/>
</dbReference>
<accession>A0ABD1I2S0</accession>
<reference evidence="1 2" key="1">
    <citation type="submission" date="2024-06" db="EMBL/GenBank/DDBJ databases">
        <title>A chromosome level genome sequence of Diviner's sage (Salvia divinorum).</title>
        <authorList>
            <person name="Ford S.A."/>
            <person name="Ro D.-K."/>
            <person name="Ness R.W."/>
            <person name="Phillips M.A."/>
        </authorList>
    </citation>
    <scope>NUCLEOTIDE SEQUENCE [LARGE SCALE GENOMIC DNA]</scope>
    <source>
        <strain evidence="1">SAF-2024a</strain>
        <tissue evidence="1">Leaf</tissue>
    </source>
</reference>
<protein>
    <submittedName>
        <fullName evidence="1">Uncharacterized protein</fullName>
    </submittedName>
</protein>
<sequence length="144" mass="16605">MERNPKAKSHIRTAPILLQAISEPLFLFTSTILHFTTTVEVIYNIYRRSVTARAATFATLRVSLCNGVPFTTSDQFIGPSHVVEVMEKLKSKQQVVVEEMRFEHLVHLNIPDKCRIILDEHKLYISEEDVHAEEDVHKLYISED</sequence>
<evidence type="ECO:0000313" key="2">
    <source>
        <dbReference type="Proteomes" id="UP001567538"/>
    </source>
</evidence>
<organism evidence="1 2">
    <name type="scientific">Salvia divinorum</name>
    <name type="common">Maria pastora</name>
    <name type="synonym">Diviner's sage</name>
    <dbReference type="NCBI Taxonomy" id="28513"/>
    <lineage>
        <taxon>Eukaryota</taxon>
        <taxon>Viridiplantae</taxon>
        <taxon>Streptophyta</taxon>
        <taxon>Embryophyta</taxon>
        <taxon>Tracheophyta</taxon>
        <taxon>Spermatophyta</taxon>
        <taxon>Magnoliopsida</taxon>
        <taxon>eudicotyledons</taxon>
        <taxon>Gunneridae</taxon>
        <taxon>Pentapetalae</taxon>
        <taxon>asterids</taxon>
        <taxon>lamiids</taxon>
        <taxon>Lamiales</taxon>
        <taxon>Lamiaceae</taxon>
        <taxon>Nepetoideae</taxon>
        <taxon>Mentheae</taxon>
        <taxon>Salviinae</taxon>
        <taxon>Salvia</taxon>
        <taxon>Salvia subgen. Calosphace</taxon>
    </lineage>
</organism>
<keyword evidence="2" id="KW-1185">Reference proteome</keyword>